<dbReference type="Gene3D" id="3.40.50.1820">
    <property type="entry name" value="alpha/beta hydrolase"/>
    <property type="match status" value="1"/>
</dbReference>
<evidence type="ECO:0000313" key="2">
    <source>
        <dbReference type="EMBL" id="SDD66139.1"/>
    </source>
</evidence>
<accession>A0A1G6WK34</accession>
<dbReference type="OrthoDB" id="1095982at2"/>
<sequence length="301" mass="33168">MKGLVIKICAATICFLLTHCSSFAQEINKLKLTFAGKTYDYFETKPTIPVKGLLILLPSAGEKPKSIFGKTALPKLITASGYITITLEIAPRMFADDECISELNELLKIKTAQYDLTYKDVVIGGLSVGGAMALCYTEYLNSQKQPVKLKAVLAIDPPADMARVYASAQKEMEYNCPLIAREGKSGKASLDEAMGGSPESSPDAYLRRSTYSAQAPDGGNVRFLKDVPVRLYSEPDLEYVRKTYCAELQFFNLNAYDLEKMIVTLKSLGNTRSAYITTQGKGFHSWNIVDAQDCANWIMAL</sequence>
<dbReference type="STRING" id="1391627.SAMN05216464_102210"/>
<feature type="signal peptide" evidence="1">
    <location>
        <begin position="1"/>
        <end position="24"/>
    </location>
</feature>
<name>A0A1G6WK34_9SPHI</name>
<gene>
    <name evidence="2" type="ORF">SAMN05216464_102210</name>
</gene>
<dbReference type="InterPro" id="IPR029058">
    <property type="entry name" value="AB_hydrolase_fold"/>
</dbReference>
<dbReference type="RefSeq" id="WP_091145763.1">
    <property type="nucleotide sequence ID" value="NZ_FNAI01000002.1"/>
</dbReference>
<keyword evidence="1" id="KW-0732">Signal</keyword>
<evidence type="ECO:0000313" key="3">
    <source>
        <dbReference type="Proteomes" id="UP000199072"/>
    </source>
</evidence>
<evidence type="ECO:0008006" key="4">
    <source>
        <dbReference type="Google" id="ProtNLM"/>
    </source>
</evidence>
<dbReference type="SUPFAM" id="SSF53474">
    <property type="entry name" value="alpha/beta-Hydrolases"/>
    <property type="match status" value="1"/>
</dbReference>
<proteinExistence type="predicted"/>
<dbReference type="AlphaFoldDB" id="A0A1G6WK34"/>
<keyword evidence="3" id="KW-1185">Reference proteome</keyword>
<organism evidence="2 3">
    <name type="scientific">Mucilaginibacter pineti</name>
    <dbReference type="NCBI Taxonomy" id="1391627"/>
    <lineage>
        <taxon>Bacteria</taxon>
        <taxon>Pseudomonadati</taxon>
        <taxon>Bacteroidota</taxon>
        <taxon>Sphingobacteriia</taxon>
        <taxon>Sphingobacteriales</taxon>
        <taxon>Sphingobacteriaceae</taxon>
        <taxon>Mucilaginibacter</taxon>
    </lineage>
</organism>
<protein>
    <recommendedName>
        <fullName evidence="4">Pimeloyl-ACP methyl ester carboxylesterase</fullName>
    </recommendedName>
</protein>
<dbReference type="Proteomes" id="UP000199072">
    <property type="component" value="Unassembled WGS sequence"/>
</dbReference>
<evidence type="ECO:0000256" key="1">
    <source>
        <dbReference type="SAM" id="SignalP"/>
    </source>
</evidence>
<reference evidence="2 3" key="1">
    <citation type="submission" date="2016-10" db="EMBL/GenBank/DDBJ databases">
        <authorList>
            <person name="de Groot N.N."/>
        </authorList>
    </citation>
    <scope>NUCLEOTIDE SEQUENCE [LARGE SCALE GENOMIC DNA]</scope>
    <source>
        <strain evidence="2 3">47C3B</strain>
    </source>
</reference>
<dbReference type="EMBL" id="FNAI01000002">
    <property type="protein sequence ID" value="SDD66139.1"/>
    <property type="molecule type" value="Genomic_DNA"/>
</dbReference>
<feature type="chain" id="PRO_5011597174" description="Pimeloyl-ACP methyl ester carboxylesterase" evidence="1">
    <location>
        <begin position="25"/>
        <end position="301"/>
    </location>
</feature>